<evidence type="ECO:0000313" key="2">
    <source>
        <dbReference type="EMBL" id="KAH0223163.1"/>
    </source>
</evidence>
<feature type="transmembrane region" description="Helical" evidence="1">
    <location>
        <begin position="159"/>
        <end position="179"/>
    </location>
</feature>
<evidence type="ECO:0000256" key="1">
    <source>
        <dbReference type="SAM" id="Phobius"/>
    </source>
</evidence>
<proteinExistence type="predicted"/>
<comment type="caution">
    <text evidence="2">The sequence shown here is derived from an EMBL/GenBank/DDBJ whole genome shotgun (WGS) entry which is preliminary data.</text>
</comment>
<feature type="transmembrane region" description="Helical" evidence="1">
    <location>
        <begin position="264"/>
        <end position="283"/>
    </location>
</feature>
<dbReference type="OrthoDB" id="1937642at2759"/>
<name>A0A9P8GGZ8_AURME</name>
<feature type="transmembrane region" description="Helical" evidence="1">
    <location>
        <begin position="21"/>
        <end position="42"/>
    </location>
</feature>
<feature type="transmembrane region" description="Helical" evidence="1">
    <location>
        <begin position="185"/>
        <end position="205"/>
    </location>
</feature>
<dbReference type="Proteomes" id="UP000767238">
    <property type="component" value="Unassembled WGS sequence"/>
</dbReference>
<dbReference type="AlphaFoldDB" id="A0A9P8GGZ8"/>
<dbReference type="EMBL" id="JAHFYH010000026">
    <property type="protein sequence ID" value="KAH0223163.1"/>
    <property type="molecule type" value="Genomic_DNA"/>
</dbReference>
<feature type="transmembrane region" description="Helical" evidence="1">
    <location>
        <begin position="48"/>
        <end position="67"/>
    </location>
</feature>
<accession>A0A9P8GGZ8</accession>
<keyword evidence="1" id="KW-1133">Transmembrane helix</keyword>
<reference evidence="2" key="1">
    <citation type="journal article" date="2021" name="J Fungi (Basel)">
        <title>Virulence traits and population genomics of the black yeast Aureobasidium melanogenum.</title>
        <authorList>
            <person name="Cernosa A."/>
            <person name="Sun X."/>
            <person name="Gostincar C."/>
            <person name="Fang C."/>
            <person name="Gunde-Cimerman N."/>
            <person name="Song Z."/>
        </authorList>
    </citation>
    <scope>NUCLEOTIDE SEQUENCE</scope>
    <source>
        <strain evidence="2">EXF-8016</strain>
    </source>
</reference>
<sequence>MSEDFKNTSGWLRVQWTNPRDIFTILLIIGGDIVRVAVAQVCAGPVPYLTPVTFSFGWISYAVSAMLSAMGDTRLMPNPELDCLLINAKTGYARANKSWILSRMLRDFDYWYPRLVDSEESAKTTVLQRASTGKQRIRIGLRVSVWHCTKAVDRGHGDVVYWIGLLVATLQLALAAIPWGLYGEWLTFMVTAVGTILAFVSGSLPQWTEEKYGVRNLTERKDVILTQGNGAHDALLILGPGNGLDLEAMAAPYRQVKCLATTRVSSILLATLWIALLICVAGWQQRTWYLLGIGILGLIHNVFAAGKKRQPSAFGIHLIYRETIVEEKVMHTLWRLEEGYPGAGKALLDTFFPGKLRKREDSLWAFAEKRCQACKGKSSAERGKWGSVPPFRSPNGLNDYIDDIPIEGAYGEVTNDCAGESNRKKTCSDDSSALG</sequence>
<organism evidence="2 3">
    <name type="scientific">Aureobasidium melanogenum</name>
    <name type="common">Aureobasidium pullulans var. melanogenum</name>
    <dbReference type="NCBI Taxonomy" id="46634"/>
    <lineage>
        <taxon>Eukaryota</taxon>
        <taxon>Fungi</taxon>
        <taxon>Dikarya</taxon>
        <taxon>Ascomycota</taxon>
        <taxon>Pezizomycotina</taxon>
        <taxon>Dothideomycetes</taxon>
        <taxon>Dothideomycetidae</taxon>
        <taxon>Dothideales</taxon>
        <taxon>Saccotheciaceae</taxon>
        <taxon>Aureobasidium</taxon>
    </lineage>
</organism>
<gene>
    <name evidence="2" type="ORF">KCV03_g4419</name>
</gene>
<reference evidence="2" key="2">
    <citation type="submission" date="2021-08" db="EMBL/GenBank/DDBJ databases">
        <authorList>
            <person name="Gostincar C."/>
            <person name="Sun X."/>
            <person name="Song Z."/>
            <person name="Gunde-Cimerman N."/>
        </authorList>
    </citation>
    <scope>NUCLEOTIDE SEQUENCE</scope>
    <source>
        <strain evidence="2">EXF-8016</strain>
    </source>
</reference>
<evidence type="ECO:0000313" key="3">
    <source>
        <dbReference type="Proteomes" id="UP000767238"/>
    </source>
</evidence>
<keyword evidence="1" id="KW-0472">Membrane</keyword>
<feature type="non-terminal residue" evidence="2">
    <location>
        <position position="435"/>
    </location>
</feature>
<keyword evidence="1" id="KW-0812">Transmembrane</keyword>
<feature type="transmembrane region" description="Helical" evidence="1">
    <location>
        <begin position="289"/>
        <end position="306"/>
    </location>
</feature>
<protein>
    <submittedName>
        <fullName evidence="2">Uncharacterized protein</fullName>
    </submittedName>
</protein>